<evidence type="ECO:0008006" key="3">
    <source>
        <dbReference type="Google" id="ProtNLM"/>
    </source>
</evidence>
<dbReference type="AlphaFoldDB" id="A0AAE0Y5M3"/>
<protein>
    <recommendedName>
        <fullName evidence="3">HTH psq-type domain-containing protein</fullName>
    </recommendedName>
</protein>
<dbReference type="Proteomes" id="UP001283361">
    <property type="component" value="Unassembled WGS sequence"/>
</dbReference>
<reference evidence="1" key="1">
    <citation type="journal article" date="2023" name="G3 (Bethesda)">
        <title>A reference genome for the long-term kleptoplast-retaining sea slug Elysia crispata morphotype clarki.</title>
        <authorList>
            <person name="Eastman K.E."/>
            <person name="Pendleton A.L."/>
            <person name="Shaikh M.A."/>
            <person name="Suttiyut T."/>
            <person name="Ogas R."/>
            <person name="Tomko P."/>
            <person name="Gavelis G."/>
            <person name="Widhalm J.R."/>
            <person name="Wisecaver J.H."/>
        </authorList>
    </citation>
    <scope>NUCLEOTIDE SEQUENCE</scope>
    <source>
        <strain evidence="1">ECLA1</strain>
    </source>
</reference>
<dbReference type="SUPFAM" id="SSF46689">
    <property type="entry name" value="Homeodomain-like"/>
    <property type="match status" value="1"/>
</dbReference>
<dbReference type="InterPro" id="IPR009057">
    <property type="entry name" value="Homeodomain-like_sf"/>
</dbReference>
<comment type="caution">
    <text evidence="1">The sequence shown here is derived from an EMBL/GenBank/DDBJ whole genome shotgun (WGS) entry which is preliminary data.</text>
</comment>
<proteinExistence type="predicted"/>
<evidence type="ECO:0000313" key="2">
    <source>
        <dbReference type="Proteomes" id="UP001283361"/>
    </source>
</evidence>
<organism evidence="1 2">
    <name type="scientific">Elysia crispata</name>
    <name type="common">lettuce slug</name>
    <dbReference type="NCBI Taxonomy" id="231223"/>
    <lineage>
        <taxon>Eukaryota</taxon>
        <taxon>Metazoa</taxon>
        <taxon>Spiralia</taxon>
        <taxon>Lophotrochozoa</taxon>
        <taxon>Mollusca</taxon>
        <taxon>Gastropoda</taxon>
        <taxon>Heterobranchia</taxon>
        <taxon>Euthyneura</taxon>
        <taxon>Panpulmonata</taxon>
        <taxon>Sacoglossa</taxon>
        <taxon>Placobranchoidea</taxon>
        <taxon>Plakobranchidae</taxon>
        <taxon>Elysia</taxon>
    </lineage>
</organism>
<evidence type="ECO:0000313" key="1">
    <source>
        <dbReference type="EMBL" id="KAK3732957.1"/>
    </source>
</evidence>
<keyword evidence="2" id="KW-1185">Reference proteome</keyword>
<sequence length="171" mass="19747">MPRKYKRKEGARRYKDYTDETLKLAVQECVELGKPCADVAEQYKIPIRTLRNKIKGLHSKKHGGHTVFNDRDEQTLVTNLLKCADYGMPLDTTGVKIFVQTYLQKANRTVSKFKNNIPGDDWISSFLGRHTVLSKRMCQNIKTARSEISPETIKHYFNNLSLFLGFPHRIS</sequence>
<gene>
    <name evidence="1" type="ORF">RRG08_002567</name>
</gene>
<dbReference type="EMBL" id="JAWDGP010006922">
    <property type="protein sequence ID" value="KAK3732957.1"/>
    <property type="molecule type" value="Genomic_DNA"/>
</dbReference>
<accession>A0AAE0Y5M3</accession>
<name>A0AAE0Y5M3_9GAST</name>